<keyword evidence="3" id="KW-1185">Reference proteome</keyword>
<feature type="compositionally biased region" description="Basic residues" evidence="1">
    <location>
        <begin position="175"/>
        <end position="188"/>
    </location>
</feature>
<reference evidence="3" key="1">
    <citation type="journal article" date="2005" name="Nature">
        <title>The map-based sequence of the rice genome.</title>
        <authorList>
            <consortium name="International rice genome sequencing project (IRGSP)"/>
            <person name="Matsumoto T."/>
            <person name="Wu J."/>
            <person name="Kanamori H."/>
            <person name="Katayose Y."/>
            <person name="Fujisawa M."/>
            <person name="Namiki N."/>
            <person name="Mizuno H."/>
            <person name="Yamamoto K."/>
            <person name="Antonio B.A."/>
            <person name="Baba T."/>
            <person name="Sakata K."/>
            <person name="Nagamura Y."/>
            <person name="Aoki H."/>
            <person name="Arikawa K."/>
            <person name="Arita K."/>
            <person name="Bito T."/>
            <person name="Chiden Y."/>
            <person name="Fujitsuka N."/>
            <person name="Fukunaka R."/>
            <person name="Hamada M."/>
            <person name="Harada C."/>
            <person name="Hayashi A."/>
            <person name="Hijishita S."/>
            <person name="Honda M."/>
            <person name="Hosokawa S."/>
            <person name="Ichikawa Y."/>
            <person name="Idonuma A."/>
            <person name="Iijima M."/>
            <person name="Ikeda M."/>
            <person name="Ikeno M."/>
            <person name="Ito K."/>
            <person name="Ito S."/>
            <person name="Ito T."/>
            <person name="Ito Y."/>
            <person name="Ito Y."/>
            <person name="Iwabuchi A."/>
            <person name="Kamiya K."/>
            <person name="Karasawa W."/>
            <person name="Kurita K."/>
            <person name="Katagiri S."/>
            <person name="Kikuta A."/>
            <person name="Kobayashi H."/>
            <person name="Kobayashi N."/>
            <person name="Machita K."/>
            <person name="Maehara T."/>
            <person name="Masukawa M."/>
            <person name="Mizubayashi T."/>
            <person name="Mukai Y."/>
            <person name="Nagasaki H."/>
            <person name="Nagata Y."/>
            <person name="Naito S."/>
            <person name="Nakashima M."/>
            <person name="Nakama Y."/>
            <person name="Nakamichi Y."/>
            <person name="Nakamura M."/>
            <person name="Meguro A."/>
            <person name="Negishi M."/>
            <person name="Ohta I."/>
            <person name="Ohta T."/>
            <person name="Okamoto M."/>
            <person name="Ono N."/>
            <person name="Saji S."/>
            <person name="Sakaguchi M."/>
            <person name="Sakai K."/>
            <person name="Shibata M."/>
            <person name="Shimokawa T."/>
            <person name="Song J."/>
            <person name="Takazaki Y."/>
            <person name="Terasawa K."/>
            <person name="Tsugane M."/>
            <person name="Tsuji K."/>
            <person name="Ueda S."/>
            <person name="Waki K."/>
            <person name="Yamagata H."/>
            <person name="Yamamoto M."/>
            <person name="Yamamoto S."/>
            <person name="Yamane H."/>
            <person name="Yoshiki S."/>
            <person name="Yoshihara R."/>
            <person name="Yukawa K."/>
            <person name="Zhong H."/>
            <person name="Yano M."/>
            <person name="Yuan Q."/>
            <person name="Ouyang S."/>
            <person name="Liu J."/>
            <person name="Jones K.M."/>
            <person name="Gansberger K."/>
            <person name="Moffat K."/>
            <person name="Hill J."/>
            <person name="Bera J."/>
            <person name="Fadrosh D."/>
            <person name="Jin S."/>
            <person name="Johri S."/>
            <person name="Kim M."/>
            <person name="Overton L."/>
            <person name="Reardon M."/>
            <person name="Tsitrin T."/>
            <person name="Vuong H."/>
            <person name="Weaver B."/>
            <person name="Ciecko A."/>
            <person name="Tallon L."/>
            <person name="Jackson J."/>
            <person name="Pai G."/>
            <person name="Aken S.V."/>
            <person name="Utterback T."/>
            <person name="Reidmuller S."/>
            <person name="Feldblyum T."/>
            <person name="Hsiao J."/>
            <person name="Zismann V."/>
            <person name="Iobst S."/>
            <person name="de Vazeille A.R."/>
            <person name="Buell C.R."/>
            <person name="Ying K."/>
            <person name="Li Y."/>
            <person name="Lu T."/>
            <person name="Huang Y."/>
            <person name="Zhao Q."/>
            <person name="Feng Q."/>
            <person name="Zhang L."/>
            <person name="Zhu J."/>
            <person name="Weng Q."/>
            <person name="Mu J."/>
            <person name="Lu Y."/>
            <person name="Fan D."/>
            <person name="Liu Y."/>
            <person name="Guan J."/>
            <person name="Zhang Y."/>
            <person name="Yu S."/>
            <person name="Liu X."/>
            <person name="Zhang Y."/>
            <person name="Hong G."/>
            <person name="Han B."/>
            <person name="Choisne N."/>
            <person name="Demange N."/>
            <person name="Orjeda G."/>
            <person name="Samain S."/>
            <person name="Cattolico L."/>
            <person name="Pelletier E."/>
            <person name="Couloux A."/>
            <person name="Segurens B."/>
            <person name="Wincker P."/>
            <person name="D'Hont A."/>
            <person name="Scarpelli C."/>
            <person name="Weissenbach J."/>
            <person name="Salanoubat M."/>
            <person name="Quetier F."/>
            <person name="Yu Y."/>
            <person name="Kim H.R."/>
            <person name="Rambo T."/>
            <person name="Currie J."/>
            <person name="Collura K."/>
            <person name="Luo M."/>
            <person name="Yang T."/>
            <person name="Ammiraju J.S.S."/>
            <person name="Engler F."/>
            <person name="Soderlund C."/>
            <person name="Wing R.A."/>
            <person name="Palmer L.E."/>
            <person name="de la Bastide M."/>
            <person name="Spiegel L."/>
            <person name="Nascimento L."/>
            <person name="Zutavern T."/>
            <person name="O'Shaughnessy A."/>
            <person name="Dike S."/>
            <person name="Dedhia N."/>
            <person name="Preston R."/>
            <person name="Balija V."/>
            <person name="McCombie W.R."/>
            <person name="Chow T."/>
            <person name="Chen H."/>
            <person name="Chung M."/>
            <person name="Chen C."/>
            <person name="Shaw J."/>
            <person name="Wu H."/>
            <person name="Hsiao K."/>
            <person name="Chao Y."/>
            <person name="Chu M."/>
            <person name="Cheng C."/>
            <person name="Hour A."/>
            <person name="Lee P."/>
            <person name="Lin S."/>
            <person name="Lin Y."/>
            <person name="Liou J."/>
            <person name="Liu S."/>
            <person name="Hsing Y."/>
            <person name="Raghuvanshi S."/>
            <person name="Mohanty A."/>
            <person name="Bharti A.K."/>
            <person name="Gaur A."/>
            <person name="Gupta V."/>
            <person name="Kumar D."/>
            <person name="Ravi V."/>
            <person name="Vij S."/>
            <person name="Kapur A."/>
            <person name="Khurana P."/>
            <person name="Khurana P."/>
            <person name="Khurana J.P."/>
            <person name="Tyagi A.K."/>
            <person name="Gaikwad K."/>
            <person name="Singh A."/>
            <person name="Dalal V."/>
            <person name="Srivastava S."/>
            <person name="Dixit A."/>
            <person name="Pal A.K."/>
            <person name="Ghazi I.A."/>
            <person name="Yadav M."/>
            <person name="Pandit A."/>
            <person name="Bhargava A."/>
            <person name="Sureshbabu K."/>
            <person name="Batra K."/>
            <person name="Sharma T.R."/>
            <person name="Mohapatra T."/>
            <person name="Singh N.K."/>
            <person name="Messing J."/>
            <person name="Nelson A.B."/>
            <person name="Fuks G."/>
            <person name="Kavchok S."/>
            <person name="Keizer G."/>
            <person name="Linton E."/>
            <person name="Llaca V."/>
            <person name="Song R."/>
            <person name="Tanyolac B."/>
            <person name="Young S."/>
            <person name="Ho-Il K."/>
            <person name="Hahn J.H."/>
            <person name="Sangsakoo G."/>
            <person name="Vanavichit A."/>
            <person name="de Mattos Luiz.A.T."/>
            <person name="Zimmer P.D."/>
            <person name="Malone G."/>
            <person name="Dellagostin O."/>
            <person name="de Oliveira A.C."/>
            <person name="Bevan M."/>
            <person name="Bancroft I."/>
            <person name="Minx P."/>
            <person name="Cordum H."/>
            <person name="Wilson R."/>
            <person name="Cheng Z."/>
            <person name="Jin W."/>
            <person name="Jiang J."/>
            <person name="Leong S.A."/>
            <person name="Iwama H."/>
            <person name="Gojobori T."/>
            <person name="Itoh T."/>
            <person name="Niimura Y."/>
            <person name="Fujii Y."/>
            <person name="Habara T."/>
            <person name="Sakai H."/>
            <person name="Sato Y."/>
            <person name="Wilson G."/>
            <person name="Kumar K."/>
            <person name="McCouch S."/>
            <person name="Juretic N."/>
            <person name="Hoen D."/>
            <person name="Wright S."/>
            <person name="Bruskiewich R."/>
            <person name="Bureau T."/>
            <person name="Miyao A."/>
            <person name="Hirochika H."/>
            <person name="Nishikawa T."/>
            <person name="Kadowaki K."/>
            <person name="Sugiura M."/>
            <person name="Burr B."/>
            <person name="Sasaki T."/>
        </authorList>
    </citation>
    <scope>NUCLEOTIDE SEQUENCE [LARGE SCALE GENOMIC DNA]</scope>
    <source>
        <strain evidence="3">cv. Nipponbare</strain>
    </source>
</reference>
<dbReference type="Proteomes" id="UP000059680">
    <property type="component" value="Chromosome 4"/>
</dbReference>
<dbReference type="Gramene" id="Os04t0562650-00">
    <property type="protein sequence ID" value="Os04t0562650-00"/>
    <property type="gene ID" value="Os04g0562650"/>
</dbReference>
<dbReference type="AlphaFoldDB" id="A0A0N7KJI2"/>
<dbReference type="InParanoid" id="A0A0N7KJI2"/>
<evidence type="ECO:0000313" key="3">
    <source>
        <dbReference type="Proteomes" id="UP000059680"/>
    </source>
</evidence>
<feature type="compositionally biased region" description="Low complexity" evidence="1">
    <location>
        <begin position="246"/>
        <end position="259"/>
    </location>
</feature>
<protein>
    <submittedName>
        <fullName evidence="2">Os04g0562650 protein</fullName>
    </submittedName>
</protein>
<evidence type="ECO:0000256" key="1">
    <source>
        <dbReference type="SAM" id="MobiDB-lite"/>
    </source>
</evidence>
<feature type="compositionally biased region" description="Low complexity" evidence="1">
    <location>
        <begin position="287"/>
        <end position="301"/>
    </location>
</feature>
<feature type="region of interest" description="Disordered" evidence="1">
    <location>
        <begin position="174"/>
        <end position="308"/>
    </location>
</feature>
<reference evidence="2 3" key="2">
    <citation type="journal article" date="2013" name="Plant Cell Physiol.">
        <title>Rice Annotation Project Database (RAP-DB): an integrative and interactive database for rice genomics.</title>
        <authorList>
            <person name="Sakai H."/>
            <person name="Lee S.S."/>
            <person name="Tanaka T."/>
            <person name="Numa H."/>
            <person name="Kim J."/>
            <person name="Kawahara Y."/>
            <person name="Wakimoto H."/>
            <person name="Yang C.C."/>
            <person name="Iwamoto M."/>
            <person name="Abe T."/>
            <person name="Yamada Y."/>
            <person name="Muto A."/>
            <person name="Inokuchi H."/>
            <person name="Ikemura T."/>
            <person name="Matsumoto T."/>
            <person name="Sasaki T."/>
            <person name="Itoh T."/>
        </authorList>
    </citation>
    <scope>NUCLEOTIDE SEQUENCE [LARGE SCALE GENOMIC DNA]</scope>
    <source>
        <strain evidence="3">cv. Nipponbare</strain>
    </source>
</reference>
<gene>
    <name evidence="2" type="ordered locus">Os04g0562650</name>
    <name evidence="2" type="ORF">OSNPB_040562650</name>
</gene>
<name>A0A0N7KJI2_ORYSJ</name>
<dbReference type="EMBL" id="AP014960">
    <property type="protein sequence ID" value="BAS90489.1"/>
    <property type="molecule type" value="Genomic_DNA"/>
</dbReference>
<dbReference type="eggNOG" id="ENOG502R3US">
    <property type="taxonomic scope" value="Eukaryota"/>
</dbReference>
<sequence>MLSKETRVLTRARNTFSPLLSTLAMHRSKFSWRSNAALRAFSSGFMRDSDRSCTVDDSPSSPPPSFCFLAERRLARDIQRTRSATHHMRWWLVLGSSDEAVSLAGAVTQHGVEATSTRAAAAELEREERPEKTAAEPDATAIVASATAAAMAAVSAGRSSGSCAGDLLTTARAAAARRGRSRPARRCARAADASRAGSPRRSAARVSAWSAESPTSASRKLPCASARRRKSSSSRSANVDRPSLRSGSCACGWCSSSESDTSTLPTCDAAAETDDADGAAGGDWPITRRSAATSSSSCTTSGWKRQGR</sequence>
<dbReference type="PaxDb" id="39947-A0A0N7KJI2"/>
<evidence type="ECO:0000313" key="2">
    <source>
        <dbReference type="EMBL" id="BAS90489.1"/>
    </source>
</evidence>
<feature type="non-terminal residue" evidence="2">
    <location>
        <position position="308"/>
    </location>
</feature>
<proteinExistence type="predicted"/>
<organism evidence="2 3">
    <name type="scientific">Oryza sativa subsp. japonica</name>
    <name type="common">Rice</name>
    <dbReference type="NCBI Taxonomy" id="39947"/>
    <lineage>
        <taxon>Eukaryota</taxon>
        <taxon>Viridiplantae</taxon>
        <taxon>Streptophyta</taxon>
        <taxon>Embryophyta</taxon>
        <taxon>Tracheophyta</taxon>
        <taxon>Spermatophyta</taxon>
        <taxon>Magnoliopsida</taxon>
        <taxon>Liliopsida</taxon>
        <taxon>Poales</taxon>
        <taxon>Poaceae</taxon>
        <taxon>BOP clade</taxon>
        <taxon>Oryzoideae</taxon>
        <taxon>Oryzeae</taxon>
        <taxon>Oryzinae</taxon>
        <taxon>Oryza</taxon>
        <taxon>Oryza sativa</taxon>
    </lineage>
</organism>
<accession>A0A0N7KJI2</accession>
<reference evidence="2 3" key="3">
    <citation type="journal article" date="2013" name="Rice">
        <title>Improvement of the Oryza sativa Nipponbare reference genome using next generation sequence and optical map data.</title>
        <authorList>
            <person name="Kawahara Y."/>
            <person name="de la Bastide M."/>
            <person name="Hamilton J.P."/>
            <person name="Kanamori H."/>
            <person name="McCombie W.R."/>
            <person name="Ouyang S."/>
            <person name="Schwartz D.C."/>
            <person name="Tanaka T."/>
            <person name="Wu J."/>
            <person name="Zhou S."/>
            <person name="Childs K.L."/>
            <person name="Davidson R.M."/>
            <person name="Lin H."/>
            <person name="Quesada-Ocampo L."/>
            <person name="Vaillancourt B."/>
            <person name="Sakai H."/>
            <person name="Lee S.S."/>
            <person name="Kim J."/>
            <person name="Numa H."/>
            <person name="Itoh T."/>
            <person name="Buell C.R."/>
            <person name="Matsumoto T."/>
        </authorList>
    </citation>
    <scope>NUCLEOTIDE SEQUENCE [LARGE SCALE GENOMIC DNA]</scope>
    <source>
        <strain evidence="3">cv. Nipponbare</strain>
    </source>
</reference>
<feature type="compositionally biased region" description="Low complexity" evidence="1">
    <location>
        <begin position="190"/>
        <end position="211"/>
    </location>
</feature>